<name>A0A369QB26_9SPHN</name>
<dbReference type="EC" id="1.9.3.1" evidence="2"/>
<gene>
    <name evidence="2" type="primary">coxC</name>
    <name evidence="2" type="ORF">HME9302_01634</name>
</gene>
<dbReference type="InterPro" id="IPR009325">
    <property type="entry name" value="DUF983"/>
</dbReference>
<evidence type="ECO:0000313" key="2">
    <source>
        <dbReference type="EMBL" id="RDC60427.1"/>
    </source>
</evidence>
<dbReference type="GO" id="GO:0016491">
    <property type="term" value="F:oxidoreductase activity"/>
    <property type="evidence" value="ECO:0007669"/>
    <property type="project" value="UniProtKB-KW"/>
</dbReference>
<keyword evidence="1" id="KW-0472">Membrane</keyword>
<proteinExistence type="predicted"/>
<feature type="transmembrane region" description="Helical" evidence="1">
    <location>
        <begin position="55"/>
        <end position="77"/>
    </location>
</feature>
<organism evidence="2 3">
    <name type="scientific">Alteripontixanthobacter maritimus</name>
    <dbReference type="NCBI Taxonomy" id="2161824"/>
    <lineage>
        <taxon>Bacteria</taxon>
        <taxon>Pseudomonadati</taxon>
        <taxon>Pseudomonadota</taxon>
        <taxon>Alphaproteobacteria</taxon>
        <taxon>Sphingomonadales</taxon>
        <taxon>Erythrobacteraceae</taxon>
        <taxon>Alteripontixanthobacter</taxon>
    </lineage>
</organism>
<accession>A0A369QB26</accession>
<dbReference type="Proteomes" id="UP000253727">
    <property type="component" value="Unassembled WGS sequence"/>
</dbReference>
<dbReference type="Pfam" id="PF06170">
    <property type="entry name" value="DUF983"/>
    <property type="match status" value="1"/>
</dbReference>
<keyword evidence="1" id="KW-0812">Transmembrane</keyword>
<keyword evidence="2" id="KW-0560">Oxidoreductase</keyword>
<dbReference type="EMBL" id="QBKA01000002">
    <property type="protein sequence ID" value="RDC60427.1"/>
    <property type="molecule type" value="Genomic_DNA"/>
</dbReference>
<dbReference type="AlphaFoldDB" id="A0A369QB26"/>
<sequence>MFDGIVQFADKCRACGLDYTRFNVGDGPAAFLTLIIGAVLVGLALWLEVAMAPPFWVHMLLWIPLTVLAVLAGLRIAKAALLIAEYRNKAGEAGTVPAAPDEAP</sequence>
<feature type="transmembrane region" description="Helical" evidence="1">
    <location>
        <begin position="29"/>
        <end position="49"/>
    </location>
</feature>
<comment type="caution">
    <text evidence="2">The sequence shown here is derived from an EMBL/GenBank/DDBJ whole genome shotgun (WGS) entry which is preliminary data.</text>
</comment>
<keyword evidence="3" id="KW-1185">Reference proteome</keyword>
<reference evidence="2 3" key="1">
    <citation type="submission" date="2018-04" db="EMBL/GenBank/DDBJ databases">
        <title>Altererythrobacter sp. HME9302 genome sequencing and assembly.</title>
        <authorList>
            <person name="Kang H."/>
            <person name="Kim H."/>
            <person name="Joh K."/>
        </authorList>
    </citation>
    <scope>NUCLEOTIDE SEQUENCE [LARGE SCALE GENOMIC DNA]</scope>
    <source>
        <strain evidence="2 3">HME9302</strain>
    </source>
</reference>
<keyword evidence="1" id="KW-1133">Transmembrane helix</keyword>
<evidence type="ECO:0000313" key="3">
    <source>
        <dbReference type="Proteomes" id="UP000253727"/>
    </source>
</evidence>
<evidence type="ECO:0000256" key="1">
    <source>
        <dbReference type="SAM" id="Phobius"/>
    </source>
</evidence>
<protein>
    <submittedName>
        <fullName evidence="2">Cytochrome-c oxidase</fullName>
        <ecNumber evidence="2">1.9.3.1</ecNumber>
    </submittedName>
</protein>